<evidence type="ECO:0000313" key="9">
    <source>
        <dbReference type="EMBL" id="ONG56475.1"/>
    </source>
</evidence>
<keyword evidence="4" id="KW-1003">Cell membrane</keyword>
<protein>
    <recommendedName>
        <fullName evidence="8">L-lactate permease</fullName>
    </recommendedName>
</protein>
<evidence type="ECO:0000256" key="8">
    <source>
        <dbReference type="RuleBase" id="RU365092"/>
    </source>
</evidence>
<evidence type="ECO:0000256" key="6">
    <source>
        <dbReference type="ARBA" id="ARBA00022989"/>
    </source>
</evidence>
<feature type="transmembrane region" description="Helical" evidence="8">
    <location>
        <begin position="206"/>
        <end position="225"/>
    </location>
</feature>
<evidence type="ECO:0000256" key="1">
    <source>
        <dbReference type="ARBA" id="ARBA00004651"/>
    </source>
</evidence>
<sequence length="472" mass="47647">MLLLLQSAPLLLLLALLLSGRAGPVPACLAALAASLPAIALTLPEGSGTAVFLGTESLRAAFLAMQPIGVLAGGLIFHAAVTRLAPADQAPEEATPRRIFAATLLGGAFVESVTGFAVGAVFALAQLRRMGLGGAPAAAMALLALVMVPWGGLGPGTALGAALIGLPAQQVALATAWPHAAWLLCLAPVLWRLCRAAGIVVPTGEKIAQLGMMALMAALLLGVNLFLPFEVAGIIGTGVPLLYVLWRLDPPRGALAWRRALAALAPWAGLTAALLLARSWQGAPAVRPFAELPAFPITHVAVVLWVFSLFLLLLRPGAFTAFGAAMGRARRPALAMLLYVLLGRWLAGAGIAASLAEAAAAAMGPAAAYAMPVLGLVSGAVTGSNVGSNAALMPVQAALGKAAGLPLQLAAGLHNFTGAAAAGMSFAVTAMVSSLAGGNARPGAIWRLLLPSILAVLLIGWATLAIELSIPR</sequence>
<feature type="transmembrane region" description="Helical" evidence="8">
    <location>
        <begin position="60"/>
        <end position="79"/>
    </location>
</feature>
<feature type="transmembrane region" description="Helical" evidence="8">
    <location>
        <begin position="292"/>
        <end position="314"/>
    </location>
</feature>
<gene>
    <name evidence="9" type="ORF">BKE38_05790</name>
</gene>
<feature type="transmembrane region" description="Helical" evidence="8">
    <location>
        <begin position="99"/>
        <end position="125"/>
    </location>
</feature>
<keyword evidence="7 8" id="KW-0472">Membrane</keyword>
<evidence type="ECO:0000256" key="2">
    <source>
        <dbReference type="ARBA" id="ARBA00010100"/>
    </source>
</evidence>
<feature type="transmembrane region" description="Helical" evidence="8">
    <location>
        <begin position="334"/>
        <end position="356"/>
    </location>
</feature>
<keyword evidence="10" id="KW-1185">Reference proteome</keyword>
<comment type="caution">
    <text evidence="9">The sequence shown here is derived from an EMBL/GenBank/DDBJ whole genome shotgun (WGS) entry which is preliminary data.</text>
</comment>
<keyword evidence="3 8" id="KW-0813">Transport</keyword>
<dbReference type="EMBL" id="MLCO01000042">
    <property type="protein sequence ID" value="ONG56475.1"/>
    <property type="molecule type" value="Genomic_DNA"/>
</dbReference>
<proteinExistence type="inferred from homology"/>
<keyword evidence="5 8" id="KW-0812">Transmembrane</keyword>
<dbReference type="AlphaFoldDB" id="A0A1V2H7X7"/>
<dbReference type="Pfam" id="PF02652">
    <property type="entry name" value="Lactate_perm"/>
    <property type="match status" value="1"/>
</dbReference>
<keyword evidence="8" id="KW-0997">Cell inner membrane</keyword>
<evidence type="ECO:0000256" key="3">
    <source>
        <dbReference type="ARBA" id="ARBA00022448"/>
    </source>
</evidence>
<feature type="transmembrane region" description="Helical" evidence="8">
    <location>
        <begin position="137"/>
        <end position="164"/>
    </location>
</feature>
<accession>A0A1V2H7X7</accession>
<organism evidence="9 10">
    <name type="scientific">Teichococcus deserti</name>
    <dbReference type="NCBI Taxonomy" id="1817963"/>
    <lineage>
        <taxon>Bacteria</taxon>
        <taxon>Pseudomonadati</taxon>
        <taxon>Pseudomonadota</taxon>
        <taxon>Alphaproteobacteria</taxon>
        <taxon>Acetobacterales</taxon>
        <taxon>Roseomonadaceae</taxon>
        <taxon>Roseomonas</taxon>
    </lineage>
</organism>
<evidence type="ECO:0000256" key="4">
    <source>
        <dbReference type="ARBA" id="ARBA00022475"/>
    </source>
</evidence>
<dbReference type="GO" id="GO:0005886">
    <property type="term" value="C:plasma membrane"/>
    <property type="evidence" value="ECO:0007669"/>
    <property type="project" value="UniProtKB-SubCell"/>
</dbReference>
<name>A0A1V2H7X7_9PROT</name>
<feature type="transmembrane region" description="Helical" evidence="8">
    <location>
        <begin position="260"/>
        <end position="280"/>
    </location>
</feature>
<feature type="transmembrane region" description="Helical" evidence="8">
    <location>
        <begin position="368"/>
        <end position="392"/>
    </location>
</feature>
<comment type="function">
    <text evidence="8">Uptake of L-lactate across the membrane. Can also transport D-lactate and glycolate.</text>
</comment>
<comment type="similarity">
    <text evidence="2 8">Belongs to the lactate permease family.</text>
</comment>
<keyword evidence="6 8" id="KW-1133">Transmembrane helix</keyword>
<dbReference type="OrthoDB" id="7246087at2"/>
<evidence type="ECO:0000256" key="5">
    <source>
        <dbReference type="ARBA" id="ARBA00022692"/>
    </source>
</evidence>
<dbReference type="Proteomes" id="UP000188879">
    <property type="component" value="Unassembled WGS sequence"/>
</dbReference>
<comment type="subcellular location">
    <subcellularLocation>
        <location evidence="8">Cell inner membrane</location>
        <topology evidence="8">Multi-pass membrane protein</topology>
    </subcellularLocation>
    <subcellularLocation>
        <location evidence="1">Cell membrane</location>
        <topology evidence="1">Multi-pass membrane protein</topology>
    </subcellularLocation>
</comment>
<dbReference type="InterPro" id="IPR003804">
    <property type="entry name" value="Lactate_perm"/>
</dbReference>
<evidence type="ECO:0000256" key="7">
    <source>
        <dbReference type="ARBA" id="ARBA00023136"/>
    </source>
</evidence>
<feature type="transmembrane region" description="Helical" evidence="8">
    <location>
        <begin position="176"/>
        <end position="194"/>
    </location>
</feature>
<feature type="transmembrane region" description="Helical" evidence="8">
    <location>
        <begin position="32"/>
        <end position="53"/>
    </location>
</feature>
<evidence type="ECO:0000313" key="10">
    <source>
        <dbReference type="Proteomes" id="UP000188879"/>
    </source>
</evidence>
<feature type="transmembrane region" description="Helical" evidence="8">
    <location>
        <begin position="444"/>
        <end position="466"/>
    </location>
</feature>
<feature type="transmembrane region" description="Helical" evidence="8">
    <location>
        <begin position="231"/>
        <end position="248"/>
    </location>
</feature>
<dbReference type="RefSeq" id="WP_076956437.1">
    <property type="nucleotide sequence ID" value="NZ_MLCO01000042.1"/>
</dbReference>
<feature type="transmembrane region" description="Helical" evidence="8">
    <location>
        <begin position="413"/>
        <end position="432"/>
    </location>
</feature>
<reference evidence="9 10" key="1">
    <citation type="submission" date="2016-10" db="EMBL/GenBank/DDBJ databases">
        <title>Draft Genome sequence of Roseomonas sp. strain M3.</title>
        <authorList>
            <person name="Subhash Y."/>
            <person name="Lee S."/>
        </authorList>
    </citation>
    <scope>NUCLEOTIDE SEQUENCE [LARGE SCALE GENOMIC DNA]</scope>
    <source>
        <strain evidence="9 10">M3</strain>
    </source>
</reference>
<dbReference type="GO" id="GO:0015129">
    <property type="term" value="F:lactate transmembrane transporter activity"/>
    <property type="evidence" value="ECO:0007669"/>
    <property type="project" value="UniProtKB-UniRule"/>
</dbReference>